<evidence type="ECO:0000313" key="1">
    <source>
        <dbReference type="EMBL" id="AVI05750.1"/>
    </source>
</evidence>
<name>A0A3S7GTZ6_STAHO</name>
<dbReference type="AlphaFoldDB" id="A0A3S7GTZ6"/>
<sequence length="84" mass="10060">MRLFKKKYDHKKVNKVKDMILYTSYSFEAKAYEEAIELLKGNNKQKAIELMYERLIEAQRNEYEMKLKLEKASSENFGERSDNA</sequence>
<accession>A0A3S7GTZ6</accession>
<gene>
    <name evidence="1" type="ORF">AZE34_02865</name>
</gene>
<reference evidence="1" key="1">
    <citation type="submission" date="2016-02" db="EMBL/GenBank/DDBJ databases">
        <title>Genomic sequence of a clinical Staphylococcus hominis isolate.</title>
        <authorList>
            <person name="McClure J.M."/>
            <person name="Zhang K."/>
        </authorList>
    </citation>
    <scope>NUCLEOTIDE SEQUENCE</scope>
    <source>
        <strain evidence="1">C34847</strain>
    </source>
</reference>
<organism evidence="1">
    <name type="scientific">Staphylococcus hominis</name>
    <dbReference type="NCBI Taxonomy" id="1290"/>
    <lineage>
        <taxon>Bacteria</taxon>
        <taxon>Bacillati</taxon>
        <taxon>Bacillota</taxon>
        <taxon>Bacilli</taxon>
        <taxon>Bacillales</taxon>
        <taxon>Staphylococcaceae</taxon>
        <taxon>Staphylococcus</taxon>
    </lineage>
</organism>
<dbReference type="RefSeq" id="WP_265475265.1">
    <property type="nucleotide sequence ID" value="NZ_CP014567.1"/>
</dbReference>
<proteinExistence type="predicted"/>
<protein>
    <submittedName>
        <fullName evidence="1">Uncharacterized protein</fullName>
    </submittedName>
</protein>
<dbReference type="EMBL" id="CP014567">
    <property type="protein sequence ID" value="AVI05750.1"/>
    <property type="molecule type" value="Genomic_DNA"/>
</dbReference>